<evidence type="ECO:0000313" key="2">
    <source>
        <dbReference type="Proteomes" id="UP000507470"/>
    </source>
</evidence>
<dbReference type="EMBL" id="CACVKT020002699">
    <property type="protein sequence ID" value="CAC5379381.1"/>
    <property type="molecule type" value="Genomic_DNA"/>
</dbReference>
<protein>
    <submittedName>
        <fullName evidence="1">Uncharacterized protein</fullName>
    </submittedName>
</protein>
<dbReference type="AlphaFoldDB" id="A0A6J8B7G0"/>
<reference evidence="1 2" key="1">
    <citation type="submission" date="2020-06" db="EMBL/GenBank/DDBJ databases">
        <authorList>
            <person name="Li R."/>
            <person name="Bekaert M."/>
        </authorList>
    </citation>
    <scope>NUCLEOTIDE SEQUENCE [LARGE SCALE GENOMIC DNA]</scope>
    <source>
        <strain evidence="2">wild</strain>
    </source>
</reference>
<keyword evidence="2" id="KW-1185">Reference proteome</keyword>
<organism evidence="1 2">
    <name type="scientific">Mytilus coruscus</name>
    <name type="common">Sea mussel</name>
    <dbReference type="NCBI Taxonomy" id="42192"/>
    <lineage>
        <taxon>Eukaryota</taxon>
        <taxon>Metazoa</taxon>
        <taxon>Spiralia</taxon>
        <taxon>Lophotrochozoa</taxon>
        <taxon>Mollusca</taxon>
        <taxon>Bivalvia</taxon>
        <taxon>Autobranchia</taxon>
        <taxon>Pteriomorphia</taxon>
        <taxon>Mytilida</taxon>
        <taxon>Mytiloidea</taxon>
        <taxon>Mytilidae</taxon>
        <taxon>Mytilinae</taxon>
        <taxon>Mytilus</taxon>
    </lineage>
</organism>
<gene>
    <name evidence="1" type="ORF">MCOR_15455</name>
</gene>
<evidence type="ECO:0000313" key="1">
    <source>
        <dbReference type="EMBL" id="CAC5379381.1"/>
    </source>
</evidence>
<dbReference type="Proteomes" id="UP000507470">
    <property type="component" value="Unassembled WGS sequence"/>
</dbReference>
<sequence>MWSLRKTASALLQELFHQSKKTSDPETKKKTDIIKTAAKLIKSDIKSIEFSRSIYSSPATIASCEFQVSSAVLKDNDIEDGEHVSFLEETSGDMISETDIEDTENHSKTTFPQDLDELSSVFDEILERRVPVDTLDQNEILRKIRDSIYTFRKSHIEYRTARLWFLYMDMVDLLWKFITAERT</sequence>
<accession>A0A6J8B7G0</accession>
<proteinExistence type="predicted"/>
<name>A0A6J8B7G0_MYTCO</name>